<feature type="transmembrane region" description="Helical" evidence="1">
    <location>
        <begin position="12"/>
        <end position="32"/>
    </location>
</feature>
<keyword evidence="1" id="KW-0812">Transmembrane</keyword>
<evidence type="ECO:0000313" key="4">
    <source>
        <dbReference type="Proteomes" id="UP001183420"/>
    </source>
</evidence>
<dbReference type="Pfam" id="PF26571">
    <property type="entry name" value="VldE"/>
    <property type="match status" value="1"/>
</dbReference>
<dbReference type="InterPro" id="IPR058593">
    <property type="entry name" value="ARB_07466-like_C"/>
</dbReference>
<evidence type="ECO:0000313" key="3">
    <source>
        <dbReference type="EMBL" id="MDT0321821.1"/>
    </source>
</evidence>
<evidence type="ECO:0000259" key="2">
    <source>
        <dbReference type="Pfam" id="PF26571"/>
    </source>
</evidence>
<feature type="domain" description="ARB-07466-like C-terminal" evidence="2">
    <location>
        <begin position="229"/>
        <end position="284"/>
    </location>
</feature>
<sequence>MPERTSVKRGRRVARGVSAVVVLAGLGAYVFVYQQSDQSGPPHCVVTGEGDESYTMDPEQAANAATIAAVASARELPERAVTIALATAMQESELRNIDFGDRDSLGLFQQRPSQGWGTEAEVMDPVYAAGAFYERLVEVSEYETMPLTEAAQEVQRSAFPDEYAKHEPNASLLAAALTGRAAAALNCTVDTAAEERVTGSVAAVNERMVREFGEGVETVGDGALLTVSVPGSEETGRGWELAHWSLAHSAELGIERITFGSLVWEADRSREGWRQAGAEGGRTAADSGAELRLGLAAE</sequence>
<dbReference type="RefSeq" id="WP_311602118.1">
    <property type="nucleotide sequence ID" value="NZ_JAVREM010000048.1"/>
</dbReference>
<proteinExistence type="predicted"/>
<dbReference type="EMBL" id="JAVREM010000048">
    <property type="protein sequence ID" value="MDT0321821.1"/>
    <property type="molecule type" value="Genomic_DNA"/>
</dbReference>
<keyword evidence="1" id="KW-0472">Membrane</keyword>
<keyword evidence="4" id="KW-1185">Reference proteome</keyword>
<evidence type="ECO:0000256" key="1">
    <source>
        <dbReference type="SAM" id="Phobius"/>
    </source>
</evidence>
<comment type="caution">
    <text evidence="3">The sequence shown here is derived from an EMBL/GenBank/DDBJ whole genome shotgun (WGS) entry which is preliminary data.</text>
</comment>
<reference evidence="4" key="1">
    <citation type="submission" date="2023-07" db="EMBL/GenBank/DDBJ databases">
        <title>30 novel species of actinomycetes from the DSMZ collection.</title>
        <authorList>
            <person name="Nouioui I."/>
        </authorList>
    </citation>
    <scope>NUCLEOTIDE SEQUENCE [LARGE SCALE GENOMIC DNA]</scope>
    <source>
        <strain evidence="4">DSM 44918</strain>
    </source>
</reference>
<keyword evidence="1" id="KW-1133">Transmembrane helix</keyword>
<organism evidence="3 4">
    <name type="scientific">Streptomyces millisiae</name>
    <dbReference type="NCBI Taxonomy" id="3075542"/>
    <lineage>
        <taxon>Bacteria</taxon>
        <taxon>Bacillati</taxon>
        <taxon>Actinomycetota</taxon>
        <taxon>Actinomycetes</taxon>
        <taxon>Kitasatosporales</taxon>
        <taxon>Streptomycetaceae</taxon>
        <taxon>Streptomyces</taxon>
    </lineage>
</organism>
<name>A0ABU2LW49_9ACTN</name>
<gene>
    <name evidence="3" type="ORF">RNC47_26150</name>
</gene>
<accession>A0ABU2LW49</accession>
<dbReference type="Proteomes" id="UP001183420">
    <property type="component" value="Unassembled WGS sequence"/>
</dbReference>
<protein>
    <recommendedName>
        <fullName evidence="2">ARB-07466-like C-terminal domain-containing protein</fullName>
    </recommendedName>
</protein>